<dbReference type="GO" id="GO:0046872">
    <property type="term" value="F:metal ion binding"/>
    <property type="evidence" value="ECO:0007669"/>
    <property type="project" value="UniProtKB-KW"/>
</dbReference>
<evidence type="ECO:0000256" key="7">
    <source>
        <dbReference type="SAM" id="MobiDB-lite"/>
    </source>
</evidence>
<dbReference type="Gene3D" id="3.10.450.350">
    <property type="match status" value="1"/>
</dbReference>
<dbReference type="InterPro" id="IPR050570">
    <property type="entry name" value="Cell_wall_metabolism_enzyme"/>
</dbReference>
<keyword evidence="11" id="KW-1185">Reference proteome</keyword>
<proteinExistence type="predicted"/>
<accession>A0A2W7CJ42</accession>
<reference evidence="11" key="1">
    <citation type="submission" date="2017-03" db="EMBL/GenBank/DDBJ databases">
        <authorList>
            <person name="Safronova V.I."/>
            <person name="Sazanova A.L."/>
            <person name="Chirak E.R."/>
        </authorList>
    </citation>
    <scope>NUCLEOTIDE SEQUENCE [LARGE SCALE GENOMIC DNA]</scope>
    <source>
        <strain evidence="11">Ach-343</strain>
    </source>
</reference>
<dbReference type="Pfam" id="PF01551">
    <property type="entry name" value="Peptidase_M23"/>
    <property type="match status" value="1"/>
</dbReference>
<keyword evidence="6" id="KW-0482">Metalloprotease</keyword>
<keyword evidence="8" id="KW-0812">Transmembrane</keyword>
<dbReference type="GO" id="GO:0006508">
    <property type="term" value="P:proteolysis"/>
    <property type="evidence" value="ECO:0007669"/>
    <property type="project" value="UniProtKB-KW"/>
</dbReference>
<protein>
    <submittedName>
        <fullName evidence="10">Peptidase M24</fullName>
    </submittedName>
</protein>
<keyword evidence="8" id="KW-0472">Membrane</keyword>
<keyword evidence="8" id="KW-1133">Transmembrane helix</keyword>
<dbReference type="AlphaFoldDB" id="A0A2W7CJ42"/>
<dbReference type="Proteomes" id="UP000248616">
    <property type="component" value="Unassembled WGS sequence"/>
</dbReference>
<dbReference type="OrthoDB" id="9805070at2"/>
<dbReference type="InterPro" id="IPR016047">
    <property type="entry name" value="M23ase_b-sheet_dom"/>
</dbReference>
<sequence length="679" mass="73337">MTGKCHGHNKSDKPFRPGKKQPFWMPDTEDVIAELGNEPPLIADGRSGPPDRREVSARWLSGTFLTGVTSSVLMGVALFAALDGRQQLATPPEIAELINLASNGDSGEVAKTTRLVAPRQIAKAKDRRRMEVSMVTKVGDRDVIHTMPFVQIKMALAAGHTTSRAYPPFDPMQVFGNDGDDSAAQPATASAASGQIYGAKVESEMSLKTVDFPIETAAFDEKSDLSADEVEKVVREAGTDLSDGAVQVASLHYVDPQRFGDAFAESMAGSYDVKIVPENVSVAPRAAADDQAPAFAEEIIPFTKDLDITEAFADSGYTGEDATGMAEAIAKLLNATALKAGTVLRVGLEVHGDAAKVVRTSVYDRTQHIVTIALDDRGQYVPAQEPDPNPELLTAFDDSPPVVVRGNLPNIYDGIYRAAYSYGMSKKMTQQLVKLLASGVDFQSRLNPADRLEVLFSQPDGDDQASDESELLYVSSTFGGQTRNFYRFQMQDGSTDYFDEDGSSAEQFLLRNPLPNGRFTSGFGARRHPILGYVRMHTGTDWAAPIGSPIIAAGNGVVEKAGWAGGYGKQIIIRHANGYETSYNHQSAFAKGIEAGVRVRQGQVIGYLGQTGLSTGPHLHYELIVNGTKVDSMRVRLPVGKVLKGDDLVAFKRERERIDDLLKQEDSDSLKVASAKIDG</sequence>
<keyword evidence="4" id="KW-0378">Hydrolase</keyword>
<organism evidence="10 11">
    <name type="scientific">Mesorhizobium kowhaii</name>
    <dbReference type="NCBI Taxonomy" id="1300272"/>
    <lineage>
        <taxon>Bacteria</taxon>
        <taxon>Pseudomonadati</taxon>
        <taxon>Pseudomonadota</taxon>
        <taxon>Alphaproteobacteria</taxon>
        <taxon>Hyphomicrobiales</taxon>
        <taxon>Phyllobacteriaceae</taxon>
        <taxon>Mesorhizobium</taxon>
    </lineage>
</organism>
<comment type="caution">
    <text evidence="10">The sequence shown here is derived from an EMBL/GenBank/DDBJ whole genome shotgun (WGS) entry which is preliminary data.</text>
</comment>
<dbReference type="PANTHER" id="PTHR21666:SF288">
    <property type="entry name" value="CELL DIVISION PROTEIN YTFB"/>
    <property type="match status" value="1"/>
</dbReference>
<keyword evidence="3" id="KW-0479">Metal-binding</keyword>
<gene>
    <name evidence="10" type="ORF">B5V02_36770</name>
</gene>
<evidence type="ECO:0000313" key="10">
    <source>
        <dbReference type="EMBL" id="PZV33829.1"/>
    </source>
</evidence>
<evidence type="ECO:0000256" key="3">
    <source>
        <dbReference type="ARBA" id="ARBA00022723"/>
    </source>
</evidence>
<evidence type="ECO:0000256" key="1">
    <source>
        <dbReference type="ARBA" id="ARBA00001947"/>
    </source>
</evidence>
<feature type="region of interest" description="Disordered" evidence="7">
    <location>
        <begin position="1"/>
        <end position="23"/>
    </location>
</feature>
<comment type="cofactor">
    <cofactor evidence="1">
        <name>Zn(2+)</name>
        <dbReference type="ChEBI" id="CHEBI:29105"/>
    </cofactor>
</comment>
<evidence type="ECO:0000256" key="2">
    <source>
        <dbReference type="ARBA" id="ARBA00022670"/>
    </source>
</evidence>
<dbReference type="CDD" id="cd12797">
    <property type="entry name" value="M23_peptidase"/>
    <property type="match status" value="1"/>
</dbReference>
<evidence type="ECO:0000256" key="8">
    <source>
        <dbReference type="SAM" id="Phobius"/>
    </source>
</evidence>
<evidence type="ECO:0000256" key="4">
    <source>
        <dbReference type="ARBA" id="ARBA00022801"/>
    </source>
</evidence>
<dbReference type="SUPFAM" id="SSF51261">
    <property type="entry name" value="Duplicated hybrid motif"/>
    <property type="match status" value="1"/>
</dbReference>
<feature type="transmembrane region" description="Helical" evidence="8">
    <location>
        <begin position="59"/>
        <end position="82"/>
    </location>
</feature>
<dbReference type="InterPro" id="IPR011055">
    <property type="entry name" value="Dup_hybrid_motif"/>
</dbReference>
<evidence type="ECO:0000259" key="9">
    <source>
        <dbReference type="Pfam" id="PF01551"/>
    </source>
</evidence>
<feature type="domain" description="M23ase beta-sheet core" evidence="9">
    <location>
        <begin position="535"/>
        <end position="631"/>
    </location>
</feature>
<dbReference type="PANTHER" id="PTHR21666">
    <property type="entry name" value="PEPTIDASE-RELATED"/>
    <property type="match status" value="1"/>
</dbReference>
<evidence type="ECO:0000256" key="6">
    <source>
        <dbReference type="ARBA" id="ARBA00023049"/>
    </source>
</evidence>
<dbReference type="EMBL" id="MZXV01000080">
    <property type="protein sequence ID" value="PZV33829.1"/>
    <property type="molecule type" value="Genomic_DNA"/>
</dbReference>
<name>A0A2W7CJ42_9HYPH</name>
<dbReference type="GO" id="GO:0004222">
    <property type="term" value="F:metalloendopeptidase activity"/>
    <property type="evidence" value="ECO:0007669"/>
    <property type="project" value="TreeGrafter"/>
</dbReference>
<evidence type="ECO:0000313" key="11">
    <source>
        <dbReference type="Proteomes" id="UP000248616"/>
    </source>
</evidence>
<dbReference type="Gene3D" id="2.70.70.10">
    <property type="entry name" value="Glucose Permease (Domain IIA)"/>
    <property type="match status" value="1"/>
</dbReference>
<keyword evidence="5" id="KW-0862">Zinc</keyword>
<evidence type="ECO:0000256" key="5">
    <source>
        <dbReference type="ARBA" id="ARBA00022833"/>
    </source>
</evidence>
<keyword evidence="2" id="KW-0645">Protease</keyword>